<keyword evidence="12" id="KW-0808">Transferase</keyword>
<dbReference type="SUPFAM" id="SSF55681">
    <property type="entry name" value="Class II aaRS and biotin synthetases"/>
    <property type="match status" value="1"/>
</dbReference>
<dbReference type="AlphaFoldDB" id="A0A4Q7P049"/>
<evidence type="ECO:0000256" key="2">
    <source>
        <dbReference type="ARBA" id="ARBA00004667"/>
    </source>
</evidence>
<sequence>MQQKQLLHTPEGVRDLYHESCARKLTVQEAVLRQQRLYGYRSIQTPTFEFFDIFSQERGSVSSREMYKFFDREGNTLVLRPDMTPSVARCAAKYFMDEEMPLRFCYCGNTFINNSSYQGRLKEVTQMGAELVGDETSDADGEMIAMLISCLKSAGLEEFQVEIGHIDFFNGLMEEAELASDEIENLRELIENKNYFGVEELLLSKDLKEDLKEAIMKIPQLFGSLDQIQEARNMTSNPRALQAIDRLEKLYDILELYGLERYVSFDLGMLGKFRYYTGIIFKAMTYGTGEPIATGGRYDRLMEQFGKKAASVGCAIVVDSLLMALDRQKINLDTDLDCQILLYDRSRREEAVRLAGELRLEGLQIQLMKEYREKRLEDYVQLARRSSVSRVLYLEAGKDSLQQVEIATGRRSCLEPGEYLRLIREGGR</sequence>
<comment type="subunit">
    <text evidence="9">Heteromultimer composed of HisG and HisZ subunits.</text>
</comment>
<proteinExistence type="inferred from homology"/>
<dbReference type="EMBL" id="SGXF01000006">
    <property type="protein sequence ID" value="RZS92907.1"/>
    <property type="molecule type" value="Genomic_DNA"/>
</dbReference>
<dbReference type="Proteomes" id="UP000292927">
    <property type="component" value="Unassembled WGS sequence"/>
</dbReference>
<protein>
    <recommendedName>
        <fullName evidence="4 9">ATP phosphoribosyltransferase regulatory subunit</fullName>
    </recommendedName>
</protein>
<dbReference type="GO" id="GO:0004821">
    <property type="term" value="F:histidine-tRNA ligase activity"/>
    <property type="evidence" value="ECO:0007669"/>
    <property type="project" value="TreeGrafter"/>
</dbReference>
<dbReference type="PANTHER" id="PTHR43707">
    <property type="entry name" value="HISTIDYL-TRNA SYNTHETASE"/>
    <property type="match status" value="1"/>
</dbReference>
<evidence type="ECO:0000313" key="13">
    <source>
        <dbReference type="Proteomes" id="UP000292927"/>
    </source>
</evidence>
<dbReference type="HAMAP" id="MF_00125">
    <property type="entry name" value="HisZ"/>
    <property type="match status" value="1"/>
</dbReference>
<keyword evidence="13" id="KW-1185">Reference proteome</keyword>
<gene>
    <name evidence="9" type="primary">hisZ</name>
    <name evidence="12" type="ORF">EV209_2650</name>
</gene>
<evidence type="ECO:0000256" key="10">
    <source>
        <dbReference type="PIRSR" id="PIRSR001549-1"/>
    </source>
</evidence>
<comment type="pathway">
    <text evidence="2 9">Amino-acid biosynthesis; L-histidine biosynthesis; L-histidine from 5-phospho-alpha-D-ribose 1-diphosphate: step 1/9.</text>
</comment>
<dbReference type="Pfam" id="PF13393">
    <property type="entry name" value="tRNA-synt_His"/>
    <property type="match status" value="1"/>
</dbReference>
<dbReference type="GO" id="GO:0006427">
    <property type="term" value="P:histidyl-tRNA aminoacylation"/>
    <property type="evidence" value="ECO:0007669"/>
    <property type="project" value="TreeGrafter"/>
</dbReference>
<dbReference type="RefSeq" id="WP_130435909.1">
    <property type="nucleotide sequence ID" value="NZ_SGXF01000006.1"/>
</dbReference>
<evidence type="ECO:0000256" key="8">
    <source>
        <dbReference type="ARBA" id="ARBA00025246"/>
    </source>
</evidence>
<evidence type="ECO:0000256" key="3">
    <source>
        <dbReference type="ARBA" id="ARBA00005539"/>
    </source>
</evidence>
<dbReference type="InterPro" id="IPR004516">
    <property type="entry name" value="HisRS/HisZ"/>
</dbReference>
<feature type="binding site" evidence="10">
    <location>
        <position position="126"/>
    </location>
    <ligand>
        <name>L-histidine</name>
        <dbReference type="ChEBI" id="CHEBI:57595"/>
    </ligand>
</feature>
<organism evidence="12 13">
    <name type="scientific">Cuneatibacter caecimuris</name>
    <dbReference type="NCBI Taxonomy" id="1796618"/>
    <lineage>
        <taxon>Bacteria</taxon>
        <taxon>Bacillati</taxon>
        <taxon>Bacillota</taxon>
        <taxon>Clostridia</taxon>
        <taxon>Lachnospirales</taxon>
        <taxon>Lachnospiraceae</taxon>
        <taxon>Cuneatibacter</taxon>
    </lineage>
</organism>
<evidence type="ECO:0000256" key="5">
    <source>
        <dbReference type="ARBA" id="ARBA00022490"/>
    </source>
</evidence>
<evidence type="ECO:0000259" key="11">
    <source>
        <dbReference type="PROSITE" id="PS50862"/>
    </source>
</evidence>
<dbReference type="InterPro" id="IPR004517">
    <property type="entry name" value="HisZ"/>
</dbReference>
<keyword evidence="7 9" id="KW-0368">Histidine biosynthesis</keyword>
<evidence type="ECO:0000256" key="4">
    <source>
        <dbReference type="ARBA" id="ARBA00020397"/>
    </source>
</evidence>
<dbReference type="GO" id="GO:0140096">
    <property type="term" value="F:catalytic activity, acting on a protein"/>
    <property type="evidence" value="ECO:0007669"/>
    <property type="project" value="UniProtKB-ARBA"/>
</dbReference>
<feature type="binding site" evidence="10">
    <location>
        <begin position="82"/>
        <end position="84"/>
    </location>
    <ligand>
        <name>L-histidine</name>
        <dbReference type="ChEBI" id="CHEBI:57595"/>
    </ligand>
</feature>
<dbReference type="InterPro" id="IPR006195">
    <property type="entry name" value="aa-tRNA-synth_II"/>
</dbReference>
<dbReference type="PIRSF" id="PIRSF001549">
    <property type="entry name" value="His-tRNA_synth"/>
    <property type="match status" value="1"/>
</dbReference>
<name>A0A4Q7P049_9FIRM</name>
<dbReference type="GO" id="GO:0005737">
    <property type="term" value="C:cytoplasm"/>
    <property type="evidence" value="ECO:0007669"/>
    <property type="project" value="UniProtKB-SubCell"/>
</dbReference>
<dbReference type="PROSITE" id="PS50862">
    <property type="entry name" value="AA_TRNA_LIGASE_II"/>
    <property type="match status" value="1"/>
</dbReference>
<reference evidence="12 13" key="1">
    <citation type="submission" date="2019-02" db="EMBL/GenBank/DDBJ databases">
        <title>Genomic Encyclopedia of Type Strains, Phase IV (KMG-IV): sequencing the most valuable type-strain genomes for metagenomic binning, comparative biology and taxonomic classification.</title>
        <authorList>
            <person name="Goeker M."/>
        </authorList>
    </citation>
    <scope>NUCLEOTIDE SEQUENCE [LARGE SCALE GENOMIC DNA]</scope>
    <source>
        <strain evidence="12 13">DSM 29486</strain>
    </source>
</reference>
<dbReference type="InterPro" id="IPR041715">
    <property type="entry name" value="HisRS-like_core"/>
</dbReference>
<keyword evidence="6 9" id="KW-0028">Amino-acid biosynthesis</keyword>
<dbReference type="CDD" id="cd00773">
    <property type="entry name" value="HisRS-like_core"/>
    <property type="match status" value="1"/>
</dbReference>
<evidence type="ECO:0000256" key="6">
    <source>
        <dbReference type="ARBA" id="ARBA00022605"/>
    </source>
</evidence>
<dbReference type="OrthoDB" id="9800814at2"/>
<evidence type="ECO:0000256" key="7">
    <source>
        <dbReference type="ARBA" id="ARBA00023102"/>
    </source>
</evidence>
<dbReference type="NCBIfam" id="TIGR00443">
    <property type="entry name" value="hisZ_biosyn_reg"/>
    <property type="match status" value="1"/>
</dbReference>
<dbReference type="Gene3D" id="3.30.930.10">
    <property type="entry name" value="Bira Bifunctional Protein, Domain 2"/>
    <property type="match status" value="1"/>
</dbReference>
<keyword evidence="12" id="KW-0328">Glycosyltransferase</keyword>
<dbReference type="PANTHER" id="PTHR43707:SF6">
    <property type="entry name" value="ATP PHOSPHORIBOSYLTRANSFERASE REGULATORY SUBUNIT"/>
    <property type="match status" value="1"/>
</dbReference>
<comment type="caution">
    <text evidence="12">The sequence shown here is derived from an EMBL/GenBank/DDBJ whole genome shotgun (WGS) entry which is preliminary data.</text>
</comment>
<comment type="subcellular location">
    <subcellularLocation>
        <location evidence="1 9">Cytoplasm</location>
    </subcellularLocation>
</comment>
<comment type="similarity">
    <text evidence="3 9">Belongs to the class-II aminoacyl-tRNA synthetase family. HisZ subfamily.</text>
</comment>
<feature type="domain" description="Aminoacyl-transfer RNA synthetases class-II family profile" evidence="11">
    <location>
        <begin position="27"/>
        <end position="398"/>
    </location>
</feature>
<dbReference type="UniPathway" id="UPA00031">
    <property type="reaction ID" value="UER00006"/>
</dbReference>
<feature type="binding site" evidence="10">
    <location>
        <begin position="275"/>
        <end position="276"/>
    </location>
    <ligand>
        <name>L-histidine</name>
        <dbReference type="ChEBI" id="CHEBI:57595"/>
    </ligand>
</feature>
<keyword evidence="5 9" id="KW-0963">Cytoplasm</keyword>
<evidence type="ECO:0000256" key="1">
    <source>
        <dbReference type="ARBA" id="ARBA00004496"/>
    </source>
</evidence>
<comment type="miscellaneous">
    <text evidence="9">This function is generally fulfilled by the C-terminal part of HisG, which is missing in some bacteria such as this one.</text>
</comment>
<dbReference type="GO" id="GO:0016757">
    <property type="term" value="F:glycosyltransferase activity"/>
    <property type="evidence" value="ECO:0007669"/>
    <property type="project" value="UniProtKB-KW"/>
</dbReference>
<evidence type="ECO:0000256" key="9">
    <source>
        <dbReference type="HAMAP-Rule" id="MF_00125"/>
    </source>
</evidence>
<evidence type="ECO:0000313" key="12">
    <source>
        <dbReference type="EMBL" id="RZS92907.1"/>
    </source>
</evidence>
<accession>A0A4Q7P049</accession>
<dbReference type="InterPro" id="IPR045864">
    <property type="entry name" value="aa-tRNA-synth_II/BPL/LPL"/>
</dbReference>
<comment type="function">
    <text evidence="8 9">Required for the first step of histidine biosynthesis. May allow the feedback regulation of ATP phosphoribosyltransferase activity by histidine.</text>
</comment>
<dbReference type="GO" id="GO:0000105">
    <property type="term" value="P:L-histidine biosynthetic process"/>
    <property type="evidence" value="ECO:0007669"/>
    <property type="project" value="UniProtKB-UniRule"/>
</dbReference>
<feature type="binding site" evidence="10">
    <location>
        <position position="130"/>
    </location>
    <ligand>
        <name>L-histidine</name>
        <dbReference type="ChEBI" id="CHEBI:57595"/>
    </ligand>
</feature>